<feature type="compositionally biased region" description="Polar residues" evidence="16">
    <location>
        <begin position="705"/>
        <end position="720"/>
    </location>
</feature>
<keyword evidence="10" id="KW-0833">Ubl conjugation pathway</keyword>
<keyword evidence="13" id="KW-0238">DNA-binding</keyword>
<dbReference type="GO" id="GO:0000781">
    <property type="term" value="C:chromosome, telomeric region"/>
    <property type="evidence" value="ECO:0007669"/>
    <property type="project" value="UniProtKB-SubCell"/>
</dbReference>
<evidence type="ECO:0000256" key="4">
    <source>
        <dbReference type="ARBA" id="ARBA00005491"/>
    </source>
</evidence>
<evidence type="ECO:0000259" key="17">
    <source>
        <dbReference type="PROSITE" id="PS51140"/>
    </source>
</evidence>
<evidence type="ECO:0000313" key="19">
    <source>
        <dbReference type="Proteomes" id="UP000244722"/>
    </source>
</evidence>
<dbReference type="PANTHER" id="PTHR16308">
    <property type="entry name" value="UBIQUITIN ASSOCIATED PROTEIN 2-LIKE/LINGERER"/>
    <property type="match status" value="1"/>
</dbReference>
<feature type="domain" description="CUE" evidence="17">
    <location>
        <begin position="53"/>
        <end position="96"/>
    </location>
</feature>
<comment type="subcellular location">
    <subcellularLocation>
        <location evidence="3">Chromosome</location>
        <location evidence="3">Telomere</location>
    </subcellularLocation>
    <subcellularLocation>
        <location evidence="2">Cytoplasm</location>
    </subcellularLocation>
    <subcellularLocation>
        <location evidence="1">Nucleus</location>
    </subcellularLocation>
</comment>
<feature type="compositionally biased region" description="Gly residues" evidence="16">
    <location>
        <begin position="949"/>
        <end position="959"/>
    </location>
</feature>
<keyword evidence="7" id="KW-0963">Cytoplasm</keyword>
<feature type="compositionally biased region" description="Basic and acidic residues" evidence="16">
    <location>
        <begin position="101"/>
        <end position="118"/>
    </location>
</feature>
<dbReference type="GO" id="GO:0043130">
    <property type="term" value="F:ubiquitin binding"/>
    <property type="evidence" value="ECO:0007669"/>
    <property type="project" value="InterPro"/>
</dbReference>
<dbReference type="GO" id="GO:0005737">
    <property type="term" value="C:cytoplasm"/>
    <property type="evidence" value="ECO:0007669"/>
    <property type="project" value="UniProtKB-SubCell"/>
</dbReference>
<evidence type="ECO:0000256" key="5">
    <source>
        <dbReference type="ARBA" id="ARBA00020536"/>
    </source>
</evidence>
<dbReference type="InterPro" id="IPR051833">
    <property type="entry name" value="TC-DDR_regulator"/>
</dbReference>
<feature type="compositionally biased region" description="Polar residues" evidence="16">
    <location>
        <begin position="929"/>
        <end position="941"/>
    </location>
</feature>
<organism evidence="18 19">
    <name type="scientific">Tuber borchii</name>
    <name type="common">White truffle</name>
    <dbReference type="NCBI Taxonomy" id="42251"/>
    <lineage>
        <taxon>Eukaryota</taxon>
        <taxon>Fungi</taxon>
        <taxon>Dikarya</taxon>
        <taxon>Ascomycota</taxon>
        <taxon>Pezizomycotina</taxon>
        <taxon>Pezizomycetes</taxon>
        <taxon>Pezizales</taxon>
        <taxon>Tuberaceae</taxon>
        <taxon>Tuber</taxon>
    </lineage>
</organism>
<proteinExistence type="inferred from homology"/>
<feature type="region of interest" description="Disordered" evidence="16">
    <location>
        <begin position="558"/>
        <end position="720"/>
    </location>
</feature>
<dbReference type="InterPro" id="IPR041803">
    <property type="entry name" value="DEF1_CUE"/>
</dbReference>
<evidence type="ECO:0000256" key="11">
    <source>
        <dbReference type="ARBA" id="ARBA00022843"/>
    </source>
</evidence>
<accession>A0A2T7A0K9</accession>
<evidence type="ECO:0000256" key="8">
    <source>
        <dbReference type="ARBA" id="ARBA00022553"/>
    </source>
</evidence>
<feature type="compositionally biased region" description="Low complexity" evidence="16">
    <location>
        <begin position="835"/>
        <end position="854"/>
    </location>
</feature>
<keyword evidence="12" id="KW-0779">Telomere</keyword>
<feature type="compositionally biased region" description="Low complexity" evidence="16">
    <location>
        <begin position="870"/>
        <end position="879"/>
    </location>
</feature>
<feature type="compositionally biased region" description="Low complexity" evidence="16">
    <location>
        <begin position="800"/>
        <end position="810"/>
    </location>
</feature>
<feature type="compositionally biased region" description="Polar residues" evidence="16">
    <location>
        <begin position="811"/>
        <end position="826"/>
    </location>
</feature>
<feature type="region of interest" description="Disordered" evidence="16">
    <location>
        <begin position="88"/>
        <end position="414"/>
    </location>
</feature>
<evidence type="ECO:0000256" key="3">
    <source>
        <dbReference type="ARBA" id="ARBA00004574"/>
    </source>
</evidence>
<evidence type="ECO:0000256" key="7">
    <source>
        <dbReference type="ARBA" id="ARBA00022490"/>
    </source>
</evidence>
<evidence type="ECO:0000256" key="10">
    <source>
        <dbReference type="ARBA" id="ARBA00022786"/>
    </source>
</evidence>
<reference evidence="18 19" key="1">
    <citation type="submission" date="2017-04" db="EMBL/GenBank/DDBJ databases">
        <title>Draft genome sequence of Tuber borchii Vittad., a whitish edible truffle.</title>
        <authorList>
            <consortium name="DOE Joint Genome Institute"/>
            <person name="Murat C."/>
            <person name="Kuo A."/>
            <person name="Barry K.W."/>
            <person name="Clum A."/>
            <person name="Dockter R.B."/>
            <person name="Fauchery L."/>
            <person name="Iotti M."/>
            <person name="Kohler A."/>
            <person name="Labutti K."/>
            <person name="Lindquist E.A."/>
            <person name="Lipzen A."/>
            <person name="Ohm R.A."/>
            <person name="Wang M."/>
            <person name="Grigoriev I.V."/>
            <person name="Zambonelli A."/>
            <person name="Martin F.M."/>
        </authorList>
    </citation>
    <scope>NUCLEOTIDE SEQUENCE [LARGE SCALE GENOMIC DNA]</scope>
    <source>
        <strain evidence="18 19">Tbo3840</strain>
    </source>
</reference>
<name>A0A2T7A0K9_TUBBO</name>
<evidence type="ECO:0000256" key="9">
    <source>
        <dbReference type="ARBA" id="ARBA00022763"/>
    </source>
</evidence>
<feature type="compositionally biased region" description="Low complexity" evidence="16">
    <location>
        <begin position="571"/>
        <end position="599"/>
    </location>
</feature>
<dbReference type="Pfam" id="PF02845">
    <property type="entry name" value="CUE"/>
    <property type="match status" value="1"/>
</dbReference>
<comment type="caution">
    <text evidence="18">The sequence shown here is derived from an EMBL/GenBank/DDBJ whole genome shotgun (WGS) entry which is preliminary data.</text>
</comment>
<evidence type="ECO:0000256" key="12">
    <source>
        <dbReference type="ARBA" id="ARBA00022895"/>
    </source>
</evidence>
<feature type="region of interest" description="Disordered" evidence="16">
    <location>
        <begin position="800"/>
        <end position="959"/>
    </location>
</feature>
<feature type="compositionally biased region" description="Polar residues" evidence="16">
    <location>
        <begin position="609"/>
        <end position="622"/>
    </location>
</feature>
<feature type="compositionally biased region" description="Low complexity" evidence="16">
    <location>
        <begin position="258"/>
        <end position="267"/>
    </location>
</feature>
<feature type="compositionally biased region" description="Acidic residues" evidence="16">
    <location>
        <begin position="446"/>
        <end position="455"/>
    </location>
</feature>
<feature type="compositionally biased region" description="Pro residues" evidence="16">
    <location>
        <begin position="277"/>
        <end position="306"/>
    </location>
</feature>
<evidence type="ECO:0000256" key="16">
    <source>
        <dbReference type="SAM" id="MobiDB-lite"/>
    </source>
</evidence>
<comment type="similarity">
    <text evidence="4">Belongs to the DEF1 family.</text>
</comment>
<evidence type="ECO:0000313" key="18">
    <source>
        <dbReference type="EMBL" id="PUU81267.1"/>
    </source>
</evidence>
<feature type="region of interest" description="Disordered" evidence="16">
    <location>
        <begin position="1"/>
        <end position="44"/>
    </location>
</feature>
<dbReference type="AlphaFoldDB" id="A0A2T7A0K9"/>
<feature type="compositionally biased region" description="Polar residues" evidence="16">
    <location>
        <begin position="684"/>
        <end position="697"/>
    </location>
</feature>
<dbReference type="GO" id="GO:0003677">
    <property type="term" value="F:DNA binding"/>
    <property type="evidence" value="ECO:0007669"/>
    <property type="project" value="UniProtKB-KW"/>
</dbReference>
<sequence length="959" mass="101433">MSEVQTRPPAPRGRDGRGGRRGFVPRGSRVSGGGNASYDTFDDQGEIGQLKRQYAGELSQLQEMFPAWTSDDIVAALNENGGDVQLTASKISEGTTAQWGKVEKKSKDRSRSKVKEPSSVEASIDSYSSSPRTRGNRVSHEGGRGGHRGRGGSGFHASRGGRSRRANDDNKTADSAFPAWTEETNKETEANGAFENSFAPDIHSEASKSTPDQAPLSVPRPAPVTSWASKLFSKPAPPPPAPVQKVPSPPKQPPVQPEPVQQPVLEPQEPEPVEESLPPPKEPSPEVQPAPATPEPVEPTPEPVEPIEPVEPEPVPDPEEEAVPEVPEVKPPPAQPLTEVNLGKINDATLPPLTMTQASTIASSTATPAATTSISAPPPQPTVTTPQPAPSRPVHSGVVMPKGTPGRGSGYNRRVLDQQEGVVMPGNHGAVEHTTLQFGSMGLNGDTEDEEEVEQAETVSQPPQPSPIAQPVTSLPPTGPSQLPVSQPPATEALPTPRQAPGLPLHPQAVSQQPSSQPPVAPQSMTQQHQLNSQLPGHYNRYAIPETQTQTKSFDAFAHSAQQQSIPPHQPQAQTQPQAQPQAYGNYAPSPLQPQQQPSHIGIGVSAAPDQQPQYNYYNDRSQPPGFGAPYTSNYMQQAQSQQDAGTNQQRASSGLGGAAGEGLGQVPTSVGTTSQVQQQQTSRYPGQTGEQGSGHATPSPAIPTVQQTSQPHQPVGQHPTQAFQYGYQQHPYYSQFVPQSYYNQPFKNHQGMYGYPPTYISPQYSDHTPTPAALSGFGAPSAQGRDGVAGLGDYSRMNTATAQQQQQQALPQHTSTGGYVSSIPNFLSGRGLPQEQQQLGAGVGQQQAGQQGQTDESLKFGENKPPTGPSGTPSIPGQPGRPGSATSNLGPQHGGQTPASMYGSHLNHGLHGHQPQSQYGVGQGQSGTNQYSMYSGSYPQYGQASGRHAGGGWGAYGH</sequence>
<dbReference type="CDD" id="cd14368">
    <property type="entry name" value="CUE_DEF1_like"/>
    <property type="match status" value="1"/>
</dbReference>
<dbReference type="PROSITE" id="PS51140">
    <property type="entry name" value="CUE"/>
    <property type="match status" value="1"/>
</dbReference>
<evidence type="ECO:0000256" key="13">
    <source>
        <dbReference type="ARBA" id="ARBA00023125"/>
    </source>
</evidence>
<dbReference type="Proteomes" id="UP000244722">
    <property type="component" value="Unassembled WGS sequence"/>
</dbReference>
<keyword evidence="14" id="KW-0234">DNA repair</keyword>
<keyword evidence="9" id="KW-0227">DNA damage</keyword>
<dbReference type="PANTHER" id="PTHR16308:SF13">
    <property type="entry name" value="PROTEIN LINGERER"/>
    <property type="match status" value="1"/>
</dbReference>
<evidence type="ECO:0000256" key="1">
    <source>
        <dbReference type="ARBA" id="ARBA00004123"/>
    </source>
</evidence>
<dbReference type="EMBL" id="NESQ01000047">
    <property type="protein sequence ID" value="PUU81267.1"/>
    <property type="molecule type" value="Genomic_DNA"/>
</dbReference>
<evidence type="ECO:0000256" key="6">
    <source>
        <dbReference type="ARBA" id="ARBA00022454"/>
    </source>
</evidence>
<dbReference type="STRING" id="42251.A0A2T7A0K9"/>
<dbReference type="PRINTS" id="PR01217">
    <property type="entry name" value="PRICHEXTENSN"/>
</dbReference>
<keyword evidence="8" id="KW-0597">Phosphoprotein</keyword>
<feature type="compositionally biased region" description="Polar residues" evidence="16">
    <location>
        <begin position="471"/>
        <end position="489"/>
    </location>
</feature>
<dbReference type="InterPro" id="IPR003892">
    <property type="entry name" value="CUE"/>
</dbReference>
<feature type="compositionally biased region" description="Low complexity" evidence="16">
    <location>
        <begin position="665"/>
        <end position="683"/>
    </location>
</feature>
<dbReference type="GO" id="GO:0006281">
    <property type="term" value="P:DNA repair"/>
    <property type="evidence" value="ECO:0007669"/>
    <property type="project" value="UniProtKB-KW"/>
</dbReference>
<protein>
    <recommendedName>
        <fullName evidence="5">RNA polymerase II degradation factor 1</fullName>
    </recommendedName>
</protein>
<dbReference type="GO" id="GO:0005634">
    <property type="term" value="C:nucleus"/>
    <property type="evidence" value="ECO:0007669"/>
    <property type="project" value="UniProtKB-SubCell"/>
</dbReference>
<evidence type="ECO:0000256" key="15">
    <source>
        <dbReference type="ARBA" id="ARBA00023242"/>
    </source>
</evidence>
<evidence type="ECO:0000256" key="2">
    <source>
        <dbReference type="ARBA" id="ARBA00004496"/>
    </source>
</evidence>
<feature type="region of interest" description="Disordered" evidence="16">
    <location>
        <begin position="439"/>
        <end position="532"/>
    </location>
</feature>
<keyword evidence="11" id="KW-0832">Ubl conjugation</keyword>
<gene>
    <name evidence="18" type="ORF">B9Z19DRAFT_1062759</name>
</gene>
<keyword evidence="6" id="KW-0158">Chromosome</keyword>
<keyword evidence="15" id="KW-0539">Nucleus</keyword>
<feature type="compositionally biased region" description="Acidic residues" evidence="16">
    <location>
        <begin position="308"/>
        <end position="323"/>
    </location>
</feature>
<feature type="compositionally biased region" description="Gly residues" evidence="16">
    <location>
        <begin position="655"/>
        <end position="664"/>
    </location>
</feature>
<keyword evidence="19" id="KW-1185">Reference proteome</keyword>
<feature type="compositionally biased region" description="Low complexity" evidence="16">
    <location>
        <begin position="356"/>
        <end position="375"/>
    </location>
</feature>
<evidence type="ECO:0000256" key="14">
    <source>
        <dbReference type="ARBA" id="ARBA00023204"/>
    </source>
</evidence>
<feature type="compositionally biased region" description="Pro residues" evidence="16">
    <location>
        <begin position="376"/>
        <end position="391"/>
    </location>
</feature>
<feature type="compositionally biased region" description="Polar residues" evidence="16">
    <location>
        <begin position="88"/>
        <end position="98"/>
    </location>
</feature>
<feature type="compositionally biased region" description="Polar residues" evidence="16">
    <location>
        <begin position="885"/>
        <end position="900"/>
    </location>
</feature>
<dbReference type="OrthoDB" id="5396806at2759"/>
<feature type="compositionally biased region" description="Pro residues" evidence="16">
    <location>
        <begin position="235"/>
        <end position="257"/>
    </location>
</feature>
<feature type="compositionally biased region" description="Polar residues" evidence="16">
    <location>
        <begin position="631"/>
        <end position="651"/>
    </location>
</feature>